<feature type="transmembrane region" description="Helical" evidence="13">
    <location>
        <begin position="115"/>
        <end position="133"/>
    </location>
</feature>
<dbReference type="InterPro" id="IPR050736">
    <property type="entry name" value="Sensor_HK_Regulatory"/>
</dbReference>
<feature type="transmembrane region" description="Helical" evidence="13">
    <location>
        <begin position="411"/>
        <end position="438"/>
    </location>
</feature>
<dbReference type="PROSITE" id="PS50283">
    <property type="entry name" value="NA_SOLUT_SYMP_3"/>
    <property type="match status" value="1"/>
</dbReference>
<gene>
    <name evidence="15" type="ORF">E6C48_03625</name>
</gene>
<keyword evidence="10" id="KW-0902">Two-component regulatory system</keyword>
<keyword evidence="5" id="KW-0597">Phosphoprotein</keyword>
<feature type="transmembrane region" description="Helical" evidence="13">
    <location>
        <begin position="332"/>
        <end position="364"/>
    </location>
</feature>
<feature type="transmembrane region" description="Helical" evidence="13">
    <location>
        <begin position="163"/>
        <end position="180"/>
    </location>
</feature>
<dbReference type="Gene3D" id="1.10.287.130">
    <property type="match status" value="1"/>
</dbReference>
<dbReference type="PROSITE" id="PS50109">
    <property type="entry name" value="HIS_KIN"/>
    <property type="match status" value="1"/>
</dbReference>
<evidence type="ECO:0000313" key="16">
    <source>
        <dbReference type="Proteomes" id="UP000306441"/>
    </source>
</evidence>
<dbReference type="PANTHER" id="PTHR43711:SF30">
    <property type="entry name" value="HISTIDINE KINASE"/>
    <property type="match status" value="1"/>
</dbReference>
<comment type="similarity">
    <text evidence="3">Belongs to the sodium:solute symporter (SSF) (TC 2.A.21) family.</text>
</comment>
<evidence type="ECO:0000256" key="10">
    <source>
        <dbReference type="ARBA" id="ARBA00023012"/>
    </source>
</evidence>
<dbReference type="Gene3D" id="1.20.1730.10">
    <property type="entry name" value="Sodium/glucose cotransporter"/>
    <property type="match status" value="1"/>
</dbReference>
<evidence type="ECO:0000256" key="7">
    <source>
        <dbReference type="ARBA" id="ARBA00022692"/>
    </source>
</evidence>
<dbReference type="CDD" id="cd10322">
    <property type="entry name" value="SLC5sbd"/>
    <property type="match status" value="1"/>
</dbReference>
<evidence type="ECO:0000256" key="9">
    <source>
        <dbReference type="ARBA" id="ARBA00022989"/>
    </source>
</evidence>
<protein>
    <recommendedName>
        <fullName evidence="4">histidine kinase</fullName>
        <ecNumber evidence="4">2.7.13.3</ecNumber>
    </recommendedName>
</protein>
<dbReference type="PRINTS" id="PR00344">
    <property type="entry name" value="BCTRLSENSOR"/>
</dbReference>
<dbReference type="InterPro" id="IPR001734">
    <property type="entry name" value="Na/solute_symporter"/>
</dbReference>
<evidence type="ECO:0000256" key="4">
    <source>
        <dbReference type="ARBA" id="ARBA00012438"/>
    </source>
</evidence>
<accession>A0ABY2QAQ0</accession>
<feature type="transmembrane region" description="Helical" evidence="13">
    <location>
        <begin position="6"/>
        <end position="24"/>
    </location>
</feature>
<dbReference type="EMBL" id="SSNY01000002">
    <property type="protein sequence ID" value="THF58758.1"/>
    <property type="molecule type" value="Genomic_DNA"/>
</dbReference>
<feature type="transmembrane region" description="Helical" evidence="13">
    <location>
        <begin position="36"/>
        <end position="54"/>
    </location>
</feature>
<keyword evidence="9 13" id="KW-1133">Transmembrane helix</keyword>
<dbReference type="PANTHER" id="PTHR43711">
    <property type="entry name" value="TWO-COMPONENT HISTIDINE KINASE"/>
    <property type="match status" value="1"/>
</dbReference>
<feature type="transmembrane region" description="Helical" evidence="13">
    <location>
        <begin position="505"/>
        <end position="523"/>
    </location>
</feature>
<dbReference type="SUPFAM" id="SSF55874">
    <property type="entry name" value="ATPase domain of HSP90 chaperone/DNA topoisomerase II/histidine kinase"/>
    <property type="match status" value="1"/>
</dbReference>
<evidence type="ECO:0000313" key="15">
    <source>
        <dbReference type="EMBL" id="THF58758.1"/>
    </source>
</evidence>
<dbReference type="InterPro" id="IPR036890">
    <property type="entry name" value="HATPase_C_sf"/>
</dbReference>
<dbReference type="InterPro" id="IPR003594">
    <property type="entry name" value="HATPase_dom"/>
</dbReference>
<dbReference type="SMART" id="SM00387">
    <property type="entry name" value="HATPase_c"/>
    <property type="match status" value="1"/>
</dbReference>
<evidence type="ECO:0000259" key="14">
    <source>
        <dbReference type="PROSITE" id="PS50109"/>
    </source>
</evidence>
<evidence type="ECO:0000256" key="2">
    <source>
        <dbReference type="ARBA" id="ARBA00004141"/>
    </source>
</evidence>
<proteinExistence type="inferred from homology"/>
<evidence type="ECO:0000256" key="13">
    <source>
        <dbReference type="SAM" id="Phobius"/>
    </source>
</evidence>
<dbReference type="CDD" id="cd00082">
    <property type="entry name" value="HisKA"/>
    <property type="match status" value="1"/>
</dbReference>
<dbReference type="Pfam" id="PF00512">
    <property type="entry name" value="HisKA"/>
    <property type="match status" value="1"/>
</dbReference>
<keyword evidence="11 13" id="KW-0472">Membrane</keyword>
<keyword evidence="8 15" id="KW-0418">Kinase</keyword>
<evidence type="ECO:0000256" key="12">
    <source>
        <dbReference type="SAM" id="Coils"/>
    </source>
</evidence>
<evidence type="ECO:0000256" key="3">
    <source>
        <dbReference type="ARBA" id="ARBA00006434"/>
    </source>
</evidence>
<keyword evidence="16" id="KW-1185">Reference proteome</keyword>
<feature type="transmembrane region" description="Helical" evidence="13">
    <location>
        <begin position="385"/>
        <end position="405"/>
    </location>
</feature>
<dbReference type="SUPFAM" id="SSF47384">
    <property type="entry name" value="Homodimeric domain of signal transducing histidine kinase"/>
    <property type="match status" value="1"/>
</dbReference>
<evidence type="ECO:0000256" key="8">
    <source>
        <dbReference type="ARBA" id="ARBA00022777"/>
    </source>
</evidence>
<organism evidence="15 16">
    <name type="scientific">Ollibium composti</name>
    <dbReference type="NCBI Taxonomy" id="2675109"/>
    <lineage>
        <taxon>Bacteria</taxon>
        <taxon>Pseudomonadati</taxon>
        <taxon>Pseudomonadota</taxon>
        <taxon>Alphaproteobacteria</taxon>
        <taxon>Hyphomicrobiales</taxon>
        <taxon>Phyllobacteriaceae</taxon>
        <taxon>Ollibium</taxon>
    </lineage>
</organism>
<name>A0ABY2QAQ0_9HYPH</name>
<feature type="transmembrane region" description="Helical" evidence="13">
    <location>
        <begin position="285"/>
        <end position="312"/>
    </location>
</feature>
<feature type="transmembrane region" description="Helical" evidence="13">
    <location>
        <begin position="192"/>
        <end position="219"/>
    </location>
</feature>
<evidence type="ECO:0000256" key="5">
    <source>
        <dbReference type="ARBA" id="ARBA00022553"/>
    </source>
</evidence>
<dbReference type="InterPro" id="IPR038377">
    <property type="entry name" value="Na/Glc_symporter_sf"/>
</dbReference>
<feature type="transmembrane region" description="Helical" evidence="13">
    <location>
        <begin position="445"/>
        <end position="466"/>
    </location>
</feature>
<dbReference type="InterPro" id="IPR036097">
    <property type="entry name" value="HisK_dim/P_sf"/>
</dbReference>
<dbReference type="GO" id="GO:0016301">
    <property type="term" value="F:kinase activity"/>
    <property type="evidence" value="ECO:0007669"/>
    <property type="project" value="UniProtKB-KW"/>
</dbReference>
<feature type="domain" description="Histidine kinase" evidence="14">
    <location>
        <begin position="682"/>
        <end position="902"/>
    </location>
</feature>
<evidence type="ECO:0000256" key="6">
    <source>
        <dbReference type="ARBA" id="ARBA00022679"/>
    </source>
</evidence>
<sequence length="916" mass="98933">MSQSILVAVAVAYLLLLFAVAWLVERGSGRVSRLTGSSIVYTLSLAVYCSSWTFNGGVGKASQTGLDFLPIYLGPTLAFCLGPIMIRRMLRISHANRITSIADLIGARFGKSGGLAALVTIITVIGLVPYIALQLKSISVGFSALSAGFGPAQPASEPMLTDGALWAAVVLTIFAMLFGSRSISPDEHHPGMVVAVALESLLKLVCLTAIGLFVGYGLFNGFGDLFSQAATIPDIQAVFQEAPANYGYNWIAMTFLAFAAIFCLPRQFQVMVVENTDERHLDRALWLFPLYLLAINLFVLPIAIAGRIMLPVDTDPDNLVLSLPLAAGHPELALIAFLGGLSASASMVVVETTALSLMVCNDVVMPALLRIRSLGLENKPDLTRLLLWVRRLVMVVVMALGYFYMRHDSAPFALVSIGLMSFVAVAQFAPAILGGLFWRGASKAGAFAGITTGFLVWFYTLLIPSFSRSGALGEEFIAHGLFGIELLKPYALFGLEGLDPVTHSTFWTMLANIGAFFFVSLFVRQSPVERARAAMFLGVADPDEEARFWRRTALVPDLMSLTARFLGREKAVAAYASFARTRGVDPATAVQADAETVLFYERLLAGVIGAASARVLVGSIVEEESLGVDEMMRILDETSRVIEANRQLEEKSQALEAATTELKAANARLQVLDRLKDDFVVTVNHELRTPLASIRAFSEILRDNPDLPTDERLDFLRIVVTESERLTRLINQLLDLSKIEATGSMPADKASVDLAAVVRESAASMQQVFAQSRVRLAIKIDADPAFVVGDHDRLVQVVINLLGNAAKFSPPGRGKALLALRRAGEHLELSVTDNGPGIRTEDREVVFERFRQLGDTMSDKPQGAGLGLAISQRIVAQHGGRIWVEGGRDGGAVFKVRLKAAHTKATAAGRVRVPAG</sequence>
<keyword evidence="7 13" id="KW-0812">Transmembrane</keyword>
<dbReference type="InterPro" id="IPR005467">
    <property type="entry name" value="His_kinase_dom"/>
</dbReference>
<comment type="subcellular location">
    <subcellularLocation>
        <location evidence="2">Membrane</location>
        <topology evidence="2">Multi-pass membrane protein</topology>
    </subcellularLocation>
</comment>
<dbReference type="EC" id="2.7.13.3" evidence="4"/>
<keyword evidence="12" id="KW-0175">Coiled coil</keyword>
<evidence type="ECO:0000256" key="11">
    <source>
        <dbReference type="ARBA" id="ARBA00023136"/>
    </source>
</evidence>
<dbReference type="InterPro" id="IPR003661">
    <property type="entry name" value="HisK_dim/P_dom"/>
</dbReference>
<keyword evidence="6" id="KW-0808">Transferase</keyword>
<feature type="coiled-coil region" evidence="12">
    <location>
        <begin position="641"/>
        <end position="675"/>
    </location>
</feature>
<dbReference type="Proteomes" id="UP000306441">
    <property type="component" value="Unassembled WGS sequence"/>
</dbReference>
<feature type="transmembrane region" description="Helical" evidence="13">
    <location>
        <begin position="246"/>
        <end position="264"/>
    </location>
</feature>
<feature type="transmembrane region" description="Helical" evidence="13">
    <location>
        <begin position="66"/>
        <end position="86"/>
    </location>
</feature>
<dbReference type="CDD" id="cd00075">
    <property type="entry name" value="HATPase"/>
    <property type="match status" value="1"/>
</dbReference>
<reference evidence="15 16" key="1">
    <citation type="submission" date="2019-04" db="EMBL/GenBank/DDBJ databases">
        <title>Mesorhizobium composti sp. nov., isolated from compost.</title>
        <authorList>
            <person name="Lin S.-Y."/>
            <person name="Hameed A."/>
            <person name="Hsieh Y.-T."/>
            <person name="Young C.-C."/>
        </authorList>
    </citation>
    <scope>NUCLEOTIDE SEQUENCE [LARGE SCALE GENOMIC DNA]</scope>
    <source>
        <strain evidence="15 16">CC-YTH430</strain>
    </source>
</reference>
<comment type="caution">
    <text evidence="15">The sequence shown here is derived from an EMBL/GenBank/DDBJ whole genome shotgun (WGS) entry which is preliminary data.</text>
</comment>
<evidence type="ECO:0000256" key="1">
    <source>
        <dbReference type="ARBA" id="ARBA00000085"/>
    </source>
</evidence>
<dbReference type="Gene3D" id="3.30.565.10">
    <property type="entry name" value="Histidine kinase-like ATPase, C-terminal domain"/>
    <property type="match status" value="1"/>
</dbReference>
<comment type="catalytic activity">
    <reaction evidence="1">
        <text>ATP + protein L-histidine = ADP + protein N-phospho-L-histidine.</text>
        <dbReference type="EC" id="2.7.13.3"/>
    </reaction>
</comment>
<dbReference type="InterPro" id="IPR004358">
    <property type="entry name" value="Sig_transdc_His_kin-like_C"/>
</dbReference>
<dbReference type="Pfam" id="PF02518">
    <property type="entry name" value="HATPase_c"/>
    <property type="match status" value="1"/>
</dbReference>
<dbReference type="SMART" id="SM00388">
    <property type="entry name" value="HisKA"/>
    <property type="match status" value="1"/>
</dbReference>
<dbReference type="RefSeq" id="WP_136354138.1">
    <property type="nucleotide sequence ID" value="NZ_SSNY01000002.1"/>
</dbReference>